<dbReference type="EMBL" id="QMQA01000303">
    <property type="protein sequence ID" value="RLE10935.1"/>
    <property type="molecule type" value="Genomic_DNA"/>
</dbReference>
<dbReference type="InterPro" id="IPR018076">
    <property type="entry name" value="T2SS_GspF_dom"/>
</dbReference>
<evidence type="ECO:0000256" key="2">
    <source>
        <dbReference type="ARBA" id="ARBA00022475"/>
    </source>
</evidence>
<evidence type="ECO:0000256" key="5">
    <source>
        <dbReference type="ARBA" id="ARBA00023136"/>
    </source>
</evidence>
<dbReference type="GO" id="GO:0005886">
    <property type="term" value="C:plasma membrane"/>
    <property type="evidence" value="ECO:0007669"/>
    <property type="project" value="UniProtKB-SubCell"/>
</dbReference>
<feature type="transmembrane region" description="Helical" evidence="6">
    <location>
        <begin position="227"/>
        <end position="248"/>
    </location>
</feature>
<dbReference type="InterPro" id="IPR056569">
    <property type="entry name" value="ArlJ-like"/>
</dbReference>
<evidence type="ECO:0000313" key="9">
    <source>
        <dbReference type="Proteomes" id="UP000280417"/>
    </source>
</evidence>
<evidence type="ECO:0000259" key="7">
    <source>
        <dbReference type="Pfam" id="PF00482"/>
    </source>
</evidence>
<name>A0A662D671_UNCAE</name>
<dbReference type="Proteomes" id="UP000280417">
    <property type="component" value="Unassembled WGS sequence"/>
</dbReference>
<dbReference type="AlphaFoldDB" id="A0A662D671"/>
<evidence type="ECO:0000256" key="1">
    <source>
        <dbReference type="ARBA" id="ARBA00004651"/>
    </source>
</evidence>
<protein>
    <recommendedName>
        <fullName evidence="7">Type II secretion system protein GspF domain-containing protein</fullName>
    </recommendedName>
</protein>
<comment type="subcellular location">
    <subcellularLocation>
        <location evidence="1">Cell membrane</location>
        <topology evidence="1">Multi-pass membrane protein</topology>
    </subcellularLocation>
</comment>
<evidence type="ECO:0000313" key="8">
    <source>
        <dbReference type="EMBL" id="RLE10935.1"/>
    </source>
</evidence>
<sequence>MKKIALMLFGDIVKRYVPYFDTLKTNLKKAGIKTPVHEYLCNILFYSLITLIVSMIAGSFFVTLLIGNVIPIATAADMIFAYTFSILLSIILSGMIFLLGYYYPSLLAKNMKNKIDRSLPFAVFYMATSASSGINPVEIFKALAKKGGIIGKEAERIYNDVTSLGMDLPTAIERAANRTPSEMFSDLLWGMSSVITTGGDIEKYLSGKTRVFMNHYRRSLNEYAKTISLYTEIYITLVIIGSLFSIVLTAMMTPLAGNVLMLQTFLVFFVIPLVSIGFIILVRGISPSEV</sequence>
<feature type="transmembrane region" description="Helical" evidence="6">
    <location>
        <begin position="79"/>
        <end position="103"/>
    </location>
</feature>
<dbReference type="PANTHER" id="PTHR35402:SF1">
    <property type="entry name" value="TYPE II SECRETION SYSTEM PROTEIN GSPF DOMAIN-CONTAINING PROTEIN"/>
    <property type="match status" value="1"/>
</dbReference>
<gene>
    <name evidence="8" type="ORF">DRJ04_08920</name>
</gene>
<reference evidence="8 9" key="1">
    <citation type="submission" date="2018-06" db="EMBL/GenBank/DDBJ databases">
        <title>Extensive metabolic versatility and redundancy in microbially diverse, dynamic hydrothermal sediments.</title>
        <authorList>
            <person name="Dombrowski N."/>
            <person name="Teske A."/>
            <person name="Baker B.J."/>
        </authorList>
    </citation>
    <scope>NUCLEOTIDE SEQUENCE [LARGE SCALE GENOMIC DNA]</scope>
    <source>
        <strain evidence="8">B3_G15</strain>
    </source>
</reference>
<proteinExistence type="predicted"/>
<keyword evidence="4 6" id="KW-1133">Transmembrane helix</keyword>
<keyword evidence="2" id="KW-1003">Cell membrane</keyword>
<evidence type="ECO:0000256" key="6">
    <source>
        <dbReference type="SAM" id="Phobius"/>
    </source>
</evidence>
<keyword evidence="5 6" id="KW-0472">Membrane</keyword>
<feature type="domain" description="Type II secretion system protein GspF" evidence="7">
    <location>
        <begin position="125"/>
        <end position="248"/>
    </location>
</feature>
<keyword evidence="3 6" id="KW-0812">Transmembrane</keyword>
<feature type="transmembrane region" description="Helical" evidence="6">
    <location>
        <begin position="43"/>
        <end position="67"/>
    </location>
</feature>
<accession>A0A662D671</accession>
<evidence type="ECO:0000256" key="3">
    <source>
        <dbReference type="ARBA" id="ARBA00022692"/>
    </source>
</evidence>
<dbReference type="PANTHER" id="PTHR35402">
    <property type="entry name" value="INTEGRAL MEMBRANE PROTEIN-RELATED"/>
    <property type="match status" value="1"/>
</dbReference>
<feature type="transmembrane region" description="Helical" evidence="6">
    <location>
        <begin position="260"/>
        <end position="282"/>
    </location>
</feature>
<comment type="caution">
    <text evidence="8">The sequence shown here is derived from an EMBL/GenBank/DDBJ whole genome shotgun (WGS) entry which is preliminary data.</text>
</comment>
<dbReference type="Pfam" id="PF00482">
    <property type="entry name" value="T2SSF"/>
    <property type="match status" value="1"/>
</dbReference>
<evidence type="ECO:0000256" key="4">
    <source>
        <dbReference type="ARBA" id="ARBA00022989"/>
    </source>
</evidence>
<organism evidence="8 9">
    <name type="scientific">Aerophobetes bacterium</name>
    <dbReference type="NCBI Taxonomy" id="2030807"/>
    <lineage>
        <taxon>Bacteria</taxon>
        <taxon>Candidatus Aerophobota</taxon>
    </lineage>
</organism>